<comment type="caution">
    <text evidence="3">The sequence shown here is derived from an EMBL/GenBank/DDBJ whole genome shotgun (WGS) entry which is preliminary data.</text>
</comment>
<organism evidence="3 4">
    <name type="scientific">Cladophialophora chaetospira</name>
    <dbReference type="NCBI Taxonomy" id="386627"/>
    <lineage>
        <taxon>Eukaryota</taxon>
        <taxon>Fungi</taxon>
        <taxon>Dikarya</taxon>
        <taxon>Ascomycota</taxon>
        <taxon>Pezizomycotina</taxon>
        <taxon>Eurotiomycetes</taxon>
        <taxon>Chaetothyriomycetidae</taxon>
        <taxon>Chaetothyriales</taxon>
        <taxon>Herpotrichiellaceae</taxon>
        <taxon>Cladophialophora</taxon>
    </lineage>
</organism>
<name>A0AA38WX36_9EURO</name>
<proteinExistence type="predicted"/>
<sequence length="969" mass="109020">MSAPSVLEYARSHGLAFDHTTENPFDRFSHLPLISSEDDVDLPDPDFSPFVDELSEPKLQLNRRAGTLLAESTRRPHHVISWDDLLPTPHRIRKLKIEEPLLAGDHETDVCRFRRHASSRWEAKHLLEEHNLIRSEEDFDDEWNNIQSGKAVEQLERELENERCHTTKEALVCLSDVLKNPLTDESKAQILDSFLPPMQKSRARSLTPNLMPEEQSPEPYIPSSPDLDFPFRSDQDVDFDNLLVQIDNEMKEADQICSDEVGGVSLNKVKHILQEARTMPELKVDDDLANPIFATYPGHRQARKELENLKFDVPILSSSSSFIEELSDAMMRHWTTTPTTSSPTKPKQPFALNSLAQNIIPNSEHQTDGESVEPVSGGIRSASVDVFPLPHFMEPEDDEFGDASDVDISEEIMRLTDTAGREVDVMLDKETVGVPEDCVKHSVPKLDKVSVRPPWRTQREDLLARIFDAISLISTSDADLQKEKNLNWQAIPNTLMRLGVIDRIEEDTMFHKWLQRPSGVTTSEQLISKKPGLRLLNMEDESDIELVEDIDLLVDMQEPITSAVPAKRCEDFLDTSFKVPAKKLCVPRADDTQVMGLSEDNSAAARGSFSTSDALETFLDLRGGKFKKTPLPQPQSANELADDPIQPTQSEAGDELSLCAVPGRHPLHARTNSTATTVLVPSTQDQHACDLGKEDVLQSMELEWSRTVIVETSILQWHRQLINFLESRGNGRLNIVYREMQKIGHDTYASATPDVILNPRTALIFTNMQALNQKSLPGQGTAGHSLVQSRVLKLASEFDRLYVLVSTPKLSGTMLQARVDTITAFTGFCANLSSDSTITVKPVWAISEPDPQAINEALNLWTWSLVSQHAFPEIEPAQSVQQVLETVALINDETLWERLLRRMGLNPMAAQIVLGCLKELDLHRGNFDQNSGLRRLVQIHPEERREMFADTLGSRVIQRLNDVIDRNWG</sequence>
<dbReference type="Pfam" id="PF23395">
    <property type="entry name" value="SAM_6"/>
    <property type="match status" value="1"/>
</dbReference>
<accession>A0AA38WX36</accession>
<gene>
    <name evidence="3" type="ORF">H2200_012932</name>
</gene>
<dbReference type="Pfam" id="PF23394">
    <property type="entry name" value="DUF7102"/>
    <property type="match status" value="1"/>
</dbReference>
<keyword evidence="4" id="KW-1185">Reference proteome</keyword>
<feature type="domain" description="SAM-like" evidence="2">
    <location>
        <begin position="891"/>
        <end position="964"/>
    </location>
</feature>
<evidence type="ECO:0000313" key="3">
    <source>
        <dbReference type="EMBL" id="KAJ9602738.1"/>
    </source>
</evidence>
<protein>
    <submittedName>
        <fullName evidence="3">Uncharacterized protein</fullName>
    </submittedName>
</protein>
<dbReference type="AlphaFoldDB" id="A0AA38WX36"/>
<evidence type="ECO:0000259" key="1">
    <source>
        <dbReference type="Pfam" id="PF23394"/>
    </source>
</evidence>
<feature type="domain" description="DUF7102" evidence="1">
    <location>
        <begin position="706"/>
        <end position="873"/>
    </location>
</feature>
<reference evidence="3" key="1">
    <citation type="submission" date="2022-10" db="EMBL/GenBank/DDBJ databases">
        <title>Culturing micro-colonial fungi from biological soil crusts in the Mojave desert and describing Neophaeococcomyces mojavensis, and introducing the new genera and species Taxawa tesnikishii.</title>
        <authorList>
            <person name="Kurbessoian T."/>
            <person name="Stajich J.E."/>
        </authorList>
    </citation>
    <scope>NUCLEOTIDE SEQUENCE</scope>
    <source>
        <strain evidence="3">TK_41</strain>
    </source>
</reference>
<dbReference type="InterPro" id="IPR055528">
    <property type="entry name" value="DUF7102"/>
</dbReference>
<evidence type="ECO:0000313" key="4">
    <source>
        <dbReference type="Proteomes" id="UP001172673"/>
    </source>
</evidence>
<dbReference type="Proteomes" id="UP001172673">
    <property type="component" value="Unassembled WGS sequence"/>
</dbReference>
<dbReference type="InterPro" id="IPR057559">
    <property type="entry name" value="SAM_6"/>
</dbReference>
<dbReference type="EMBL" id="JAPDRK010000025">
    <property type="protein sequence ID" value="KAJ9602738.1"/>
    <property type="molecule type" value="Genomic_DNA"/>
</dbReference>
<evidence type="ECO:0000259" key="2">
    <source>
        <dbReference type="Pfam" id="PF23395"/>
    </source>
</evidence>